<dbReference type="Pfam" id="PF00027">
    <property type="entry name" value="cNMP_binding"/>
    <property type="match status" value="2"/>
</dbReference>
<dbReference type="PANTHER" id="PTHR11635">
    <property type="entry name" value="CAMP-DEPENDENT PROTEIN KINASE REGULATORY CHAIN"/>
    <property type="match status" value="1"/>
</dbReference>
<dbReference type="InterPro" id="IPR050503">
    <property type="entry name" value="cAMP-dep_PK_reg_su-like"/>
</dbReference>
<keyword evidence="3" id="KW-0116">cAMP-binding</keyword>
<feature type="domain" description="Cyclic nucleotide-binding" evidence="7">
    <location>
        <begin position="1"/>
        <end position="120"/>
    </location>
</feature>
<evidence type="ECO:0000256" key="5">
    <source>
        <dbReference type="ARBA" id="ARBA00022741"/>
    </source>
</evidence>
<evidence type="ECO:0000256" key="2">
    <source>
        <dbReference type="ARBA" id="ARBA00022553"/>
    </source>
</evidence>
<accession>A0A7S3MTG0</accession>
<dbReference type="SMART" id="SM00100">
    <property type="entry name" value="cNMP"/>
    <property type="match status" value="2"/>
</dbReference>
<dbReference type="CDD" id="cd00038">
    <property type="entry name" value="CAP_ED"/>
    <property type="match status" value="2"/>
</dbReference>
<evidence type="ECO:0000259" key="7">
    <source>
        <dbReference type="PROSITE" id="PS50042"/>
    </source>
</evidence>
<dbReference type="GO" id="GO:0005952">
    <property type="term" value="C:cAMP-dependent protein kinase complex"/>
    <property type="evidence" value="ECO:0007669"/>
    <property type="project" value="InterPro"/>
</dbReference>
<keyword evidence="4" id="KW-0677">Repeat</keyword>
<dbReference type="Gene3D" id="2.60.120.10">
    <property type="entry name" value="Jelly Rolls"/>
    <property type="match status" value="2"/>
</dbReference>
<dbReference type="AlphaFoldDB" id="A0A7S3MTG0"/>
<dbReference type="SUPFAM" id="SSF51206">
    <property type="entry name" value="cAMP-binding domain-like"/>
    <property type="match status" value="2"/>
</dbReference>
<evidence type="ECO:0000256" key="6">
    <source>
        <dbReference type="ARBA" id="ARBA00023149"/>
    </source>
</evidence>
<proteinExistence type="inferred from homology"/>
<dbReference type="PANTHER" id="PTHR11635:SF152">
    <property type="entry name" value="CAMP-DEPENDENT PROTEIN KINASE TYPE I REGULATORY SUBUNIT-RELATED"/>
    <property type="match status" value="1"/>
</dbReference>
<dbReference type="InterPro" id="IPR014710">
    <property type="entry name" value="RmlC-like_jellyroll"/>
</dbReference>
<dbReference type="PRINTS" id="PR00103">
    <property type="entry name" value="CAMPKINASE"/>
</dbReference>
<dbReference type="GO" id="GO:0005829">
    <property type="term" value="C:cytosol"/>
    <property type="evidence" value="ECO:0007669"/>
    <property type="project" value="TreeGrafter"/>
</dbReference>
<dbReference type="InterPro" id="IPR018488">
    <property type="entry name" value="cNMP-bd_CS"/>
</dbReference>
<dbReference type="GO" id="GO:0034236">
    <property type="term" value="F:protein kinase A catalytic subunit binding"/>
    <property type="evidence" value="ECO:0007669"/>
    <property type="project" value="TreeGrafter"/>
</dbReference>
<protein>
    <recommendedName>
        <fullName evidence="7">Cyclic nucleotide-binding domain-containing protein</fullName>
    </recommendedName>
</protein>
<gene>
    <name evidence="8" type="ORF">SINC0208_LOCUS333</name>
</gene>
<dbReference type="PROSITE" id="PS00889">
    <property type="entry name" value="CNMP_BINDING_2"/>
    <property type="match status" value="2"/>
</dbReference>
<dbReference type="InterPro" id="IPR000595">
    <property type="entry name" value="cNMP-bd_dom"/>
</dbReference>
<dbReference type="FunFam" id="2.60.120.10:FF:000006">
    <property type="entry name" value="cAMP-dependent protein kinase type I-alpha regulatory subunit"/>
    <property type="match status" value="1"/>
</dbReference>
<keyword evidence="5" id="KW-0547">Nucleotide-binding</keyword>
<comment type="similarity">
    <text evidence="1">Belongs to the cAMP-dependent kinase regulatory chain family.</text>
</comment>
<organism evidence="8">
    <name type="scientific">Strombidium inclinatum</name>
    <dbReference type="NCBI Taxonomy" id="197538"/>
    <lineage>
        <taxon>Eukaryota</taxon>
        <taxon>Sar</taxon>
        <taxon>Alveolata</taxon>
        <taxon>Ciliophora</taxon>
        <taxon>Intramacronucleata</taxon>
        <taxon>Spirotrichea</taxon>
        <taxon>Oligotrichia</taxon>
        <taxon>Strombidiidae</taxon>
        <taxon>Strombidium</taxon>
    </lineage>
</organism>
<dbReference type="GO" id="GO:0004862">
    <property type="term" value="F:cAMP-dependent protein kinase inhibitor activity"/>
    <property type="evidence" value="ECO:0007669"/>
    <property type="project" value="TreeGrafter"/>
</dbReference>
<evidence type="ECO:0000313" key="8">
    <source>
        <dbReference type="EMBL" id="CAE0319755.1"/>
    </source>
</evidence>
<name>A0A7S3MTG0_9SPIT</name>
<feature type="domain" description="Cyclic nucleotide-binding" evidence="7">
    <location>
        <begin position="123"/>
        <end position="241"/>
    </location>
</feature>
<dbReference type="GO" id="GO:0030552">
    <property type="term" value="F:cAMP binding"/>
    <property type="evidence" value="ECO:0007669"/>
    <property type="project" value="UniProtKB-KW"/>
</dbReference>
<keyword evidence="2" id="KW-0597">Phosphoprotein</keyword>
<dbReference type="InterPro" id="IPR018490">
    <property type="entry name" value="cNMP-bd_dom_sf"/>
</dbReference>
<evidence type="ECO:0000256" key="4">
    <source>
        <dbReference type="ARBA" id="ARBA00022737"/>
    </source>
</evidence>
<dbReference type="PROSITE" id="PS00888">
    <property type="entry name" value="CNMP_BINDING_1"/>
    <property type="match status" value="2"/>
</dbReference>
<evidence type="ECO:0000256" key="1">
    <source>
        <dbReference type="ARBA" id="ARBA00005753"/>
    </source>
</evidence>
<dbReference type="PROSITE" id="PS50042">
    <property type="entry name" value="CNMP_BINDING_3"/>
    <property type="match status" value="2"/>
</dbReference>
<reference evidence="8" key="1">
    <citation type="submission" date="2021-01" db="EMBL/GenBank/DDBJ databases">
        <authorList>
            <person name="Corre E."/>
            <person name="Pelletier E."/>
            <person name="Niang G."/>
            <person name="Scheremetjew M."/>
            <person name="Finn R."/>
            <person name="Kale V."/>
            <person name="Holt S."/>
            <person name="Cochrane G."/>
            <person name="Meng A."/>
            <person name="Brown T."/>
            <person name="Cohen L."/>
        </authorList>
    </citation>
    <scope>NUCLEOTIDE SEQUENCE</scope>
    <source>
        <strain evidence="8">S3</strain>
    </source>
</reference>
<sequence>MFMSLEDCDLQVVIDAMDERAAQPQEYIIKEGDPGDVLYIVESGDLNCTKVIDGEEKLLKKYKAGDVFGELALLYNAPRAATIQVDTVSQLWVLDRNTFNHIVKDASQKKRQKYENFLSTVPILSNMDHYERSKMADAIRETKVASGDVVIKQGEAGEVFYILVDGAAKATLNDNKDKAVMNYKPGDYFGELALLRGEPRAANVIATEDCKLISLDRKSFRRLLGPLDKILMRNMNNYQNYMK</sequence>
<evidence type="ECO:0000256" key="3">
    <source>
        <dbReference type="ARBA" id="ARBA00022566"/>
    </source>
</evidence>
<keyword evidence="6" id="KW-0114">cAMP</keyword>
<dbReference type="EMBL" id="HBIH01000847">
    <property type="protein sequence ID" value="CAE0319755.1"/>
    <property type="molecule type" value="Transcribed_RNA"/>
</dbReference>